<dbReference type="AlphaFoldDB" id="A0AAV1QP43"/>
<gene>
    <name evidence="1" type="ORF">DCAF_LOCUS139</name>
</gene>
<accession>A0AAV1QP43</accession>
<sequence length="111" mass="12197">MAASYFPTNIQLITVSRNLSSSHLTGKIAVSLLNLTAIQSLDLSDNGLTGTVPEEFVQLPNLTVLYLNGNSLTGSVPRTLKEKSNNGLLQLRFDYLLRPFQLLSTLIEQSF</sequence>
<dbReference type="PANTHER" id="PTHR45631">
    <property type="entry name" value="OS07G0107800 PROTEIN-RELATED"/>
    <property type="match status" value="1"/>
</dbReference>
<reference evidence="1 2" key="1">
    <citation type="submission" date="2024-01" db="EMBL/GenBank/DDBJ databases">
        <authorList>
            <person name="Waweru B."/>
        </authorList>
    </citation>
    <scope>NUCLEOTIDE SEQUENCE [LARGE SCALE GENOMIC DNA]</scope>
</reference>
<dbReference type="SUPFAM" id="SSF52058">
    <property type="entry name" value="L domain-like"/>
    <property type="match status" value="1"/>
</dbReference>
<evidence type="ECO:0000313" key="1">
    <source>
        <dbReference type="EMBL" id="CAK7322529.1"/>
    </source>
</evidence>
<proteinExistence type="predicted"/>
<dbReference type="PRINTS" id="PR00019">
    <property type="entry name" value="LEURICHRPT"/>
</dbReference>
<dbReference type="Pfam" id="PF13855">
    <property type="entry name" value="LRR_8"/>
    <property type="match status" value="1"/>
</dbReference>
<name>A0AAV1QP43_9ROSI</name>
<dbReference type="EMBL" id="CAWUPB010000026">
    <property type="protein sequence ID" value="CAK7322529.1"/>
    <property type="molecule type" value="Genomic_DNA"/>
</dbReference>
<comment type="caution">
    <text evidence="1">The sequence shown here is derived from an EMBL/GenBank/DDBJ whole genome shotgun (WGS) entry which is preliminary data.</text>
</comment>
<dbReference type="InterPro" id="IPR001611">
    <property type="entry name" value="Leu-rich_rpt"/>
</dbReference>
<dbReference type="Gene3D" id="3.80.10.10">
    <property type="entry name" value="Ribonuclease Inhibitor"/>
    <property type="match status" value="1"/>
</dbReference>
<evidence type="ECO:0000313" key="2">
    <source>
        <dbReference type="Proteomes" id="UP001314170"/>
    </source>
</evidence>
<dbReference type="Proteomes" id="UP001314170">
    <property type="component" value="Unassembled WGS sequence"/>
</dbReference>
<keyword evidence="2" id="KW-1185">Reference proteome</keyword>
<dbReference type="PANTHER" id="PTHR45631:SF212">
    <property type="entry name" value="PROTEIN KINASE DOMAIN-CONTAINING PROTEIN"/>
    <property type="match status" value="1"/>
</dbReference>
<protein>
    <submittedName>
        <fullName evidence="1">Uncharacterized protein</fullName>
    </submittedName>
</protein>
<organism evidence="1 2">
    <name type="scientific">Dovyalis caffra</name>
    <dbReference type="NCBI Taxonomy" id="77055"/>
    <lineage>
        <taxon>Eukaryota</taxon>
        <taxon>Viridiplantae</taxon>
        <taxon>Streptophyta</taxon>
        <taxon>Embryophyta</taxon>
        <taxon>Tracheophyta</taxon>
        <taxon>Spermatophyta</taxon>
        <taxon>Magnoliopsida</taxon>
        <taxon>eudicotyledons</taxon>
        <taxon>Gunneridae</taxon>
        <taxon>Pentapetalae</taxon>
        <taxon>rosids</taxon>
        <taxon>fabids</taxon>
        <taxon>Malpighiales</taxon>
        <taxon>Salicaceae</taxon>
        <taxon>Flacourtieae</taxon>
        <taxon>Dovyalis</taxon>
    </lineage>
</organism>
<dbReference type="InterPro" id="IPR032675">
    <property type="entry name" value="LRR_dom_sf"/>
</dbReference>